<protein>
    <submittedName>
        <fullName evidence="2">3-hydroxyisobutyrate dehydrogenase</fullName>
    </submittedName>
</protein>
<reference evidence="2" key="1">
    <citation type="submission" date="2016-11" db="UniProtKB">
        <authorList>
            <consortium name="WormBaseParasite"/>
        </authorList>
    </citation>
    <scope>IDENTIFICATION</scope>
    <source>
        <strain evidence="2">KR3021</strain>
    </source>
</reference>
<proteinExistence type="predicted"/>
<sequence length="298" mass="31139">MSVGFIGLGNMGAFMAKNLIKNGQKLIVYDLNTKVLADFKAIGADIATHPADISAASKTIITMLPEGAHVKATFHADNGLLKNHQAGSIFIDSSTIAQNDALDLYQDLKKVGSTFIDAPVSGGTVGAQNGTLTFMVGADKKHYAAVKQLLQGMGKNIVDCGKIGNGQAAKICNNMLLAIHMIGVAETMNLGQEMGLDKALLAGILNTSTGRCWAGDTNNPVPGVLEGVPSSRQYSGGFGVALLAKDLGLAQQAATLTKSATPLGSASHQIYRQLANNPEYAGKDFGIVYQTLCNKSKQ</sequence>
<dbReference type="Proteomes" id="UP000095286">
    <property type="component" value="Unplaced"/>
</dbReference>
<accession>A0AC35TM47</accession>
<evidence type="ECO:0000313" key="1">
    <source>
        <dbReference type="Proteomes" id="UP000095286"/>
    </source>
</evidence>
<name>A0AC35TM47_9BILA</name>
<dbReference type="WBParaSite" id="RSKR_0000221100.1">
    <property type="protein sequence ID" value="RSKR_0000221100.1"/>
    <property type="gene ID" value="RSKR_0000221100"/>
</dbReference>
<organism evidence="1 2">
    <name type="scientific">Rhabditophanes sp. KR3021</name>
    <dbReference type="NCBI Taxonomy" id="114890"/>
    <lineage>
        <taxon>Eukaryota</taxon>
        <taxon>Metazoa</taxon>
        <taxon>Ecdysozoa</taxon>
        <taxon>Nematoda</taxon>
        <taxon>Chromadorea</taxon>
        <taxon>Rhabditida</taxon>
        <taxon>Tylenchina</taxon>
        <taxon>Panagrolaimomorpha</taxon>
        <taxon>Strongyloidoidea</taxon>
        <taxon>Alloionematidae</taxon>
        <taxon>Rhabditophanes</taxon>
    </lineage>
</organism>
<evidence type="ECO:0000313" key="2">
    <source>
        <dbReference type="WBParaSite" id="RSKR_0000221100.1"/>
    </source>
</evidence>